<evidence type="ECO:0000256" key="5">
    <source>
        <dbReference type="ARBA" id="ARBA00041564"/>
    </source>
</evidence>
<keyword evidence="8" id="KW-1185">Reference proteome</keyword>
<keyword evidence="4" id="KW-0413">Isomerase</keyword>
<proteinExistence type="inferred from homology"/>
<dbReference type="EC" id="5.4.4.2" evidence="3"/>
<evidence type="ECO:0000256" key="4">
    <source>
        <dbReference type="ARBA" id="ARBA00023235"/>
    </source>
</evidence>
<reference evidence="7 8" key="1">
    <citation type="submission" date="2017-09" db="EMBL/GenBank/DDBJ databases">
        <title>Bacterial strain isolated from the female urinary microbiota.</title>
        <authorList>
            <person name="Thomas-White K."/>
            <person name="Kumar N."/>
            <person name="Forster S."/>
            <person name="Putonti C."/>
            <person name="Lawley T."/>
            <person name="Wolfe A.J."/>
        </authorList>
    </citation>
    <scope>NUCLEOTIDE SEQUENCE [LARGE SCALE GENOMIC DNA]</scope>
    <source>
        <strain evidence="7 8">UMB0744</strain>
    </source>
</reference>
<dbReference type="InterPro" id="IPR005801">
    <property type="entry name" value="ADC_synthase"/>
</dbReference>
<gene>
    <name evidence="7" type="ORF">CJ240_01390</name>
</gene>
<comment type="catalytic activity">
    <reaction evidence="1">
        <text>chorismate = isochorismate</text>
        <dbReference type="Rhea" id="RHEA:18985"/>
        <dbReference type="ChEBI" id="CHEBI:29748"/>
        <dbReference type="ChEBI" id="CHEBI:29780"/>
        <dbReference type="EC" id="5.4.4.2"/>
    </reaction>
</comment>
<accession>A0ABX4UQ86</accession>
<evidence type="ECO:0000313" key="7">
    <source>
        <dbReference type="EMBL" id="PMB90418.1"/>
    </source>
</evidence>
<dbReference type="Proteomes" id="UP000243201">
    <property type="component" value="Unassembled WGS sequence"/>
</dbReference>
<comment type="caution">
    <text evidence="7">The sequence shown here is derived from an EMBL/GenBank/DDBJ whole genome shotgun (WGS) entry which is preliminary data.</text>
</comment>
<evidence type="ECO:0000256" key="2">
    <source>
        <dbReference type="ARBA" id="ARBA00005297"/>
    </source>
</evidence>
<dbReference type="Pfam" id="PF00425">
    <property type="entry name" value="Chorismate_bind"/>
    <property type="match status" value="1"/>
</dbReference>
<sequence length="489" mass="52963">MLCRYSREVSVRLLPGLLWGIVCSSSLPASGVLQYRLCRLSGDNCDFKQVIAFLKHNQHLLSPAAASRSTLTVWSGERLKLAGLGVAWQAHFSGENSFTKAEEAWQDLCEHAQVISGGEDEKSGIAAKLRQAAAEKNCCSEAEKINWPLVLGSFGFTSSTPSLLLVPALAVVSSGANTWLWQARWQAGQADFRGRRRNSGETAQPAASFIAEESPLSPASPAQIVSEAHPHLQPDAWKAAVARAAAEIRAGRADKIVLARDKELRFDREVSLARVTKYLADKYPTCWTYAIGDLVGASPEMLASVSEGRLLCRVLAGSAVPSQEQRLLSDPKEQLEHRLAVQSAQESLTELNLDLEIPAPHLLHLGYVTHLATDITAENLAEQAVTSLRAAAALHPTAAVCGKPRKVAAQRLAALEAMDRRRYAAPIGWMDAGGEGEWAIALRCAERDPERADIYRLIAGAGIMGDSDPQRELAETETKMSPLLRALQA</sequence>
<dbReference type="PANTHER" id="PTHR42839:SF2">
    <property type="entry name" value="ISOCHORISMATE SYNTHASE ENTC"/>
    <property type="match status" value="1"/>
</dbReference>
<feature type="domain" description="Chorismate-utilising enzyme C-terminal" evidence="6">
    <location>
        <begin position="235"/>
        <end position="479"/>
    </location>
</feature>
<dbReference type="InterPro" id="IPR015890">
    <property type="entry name" value="Chorismate_C"/>
</dbReference>
<dbReference type="InterPro" id="IPR004561">
    <property type="entry name" value="IsoChor_synthase"/>
</dbReference>
<evidence type="ECO:0000313" key="8">
    <source>
        <dbReference type="Proteomes" id="UP000243201"/>
    </source>
</evidence>
<organism evidence="7 8">
    <name type="scientific">Varibaculum cambriense</name>
    <dbReference type="NCBI Taxonomy" id="184870"/>
    <lineage>
        <taxon>Bacteria</taxon>
        <taxon>Bacillati</taxon>
        <taxon>Actinomycetota</taxon>
        <taxon>Actinomycetes</taxon>
        <taxon>Actinomycetales</taxon>
        <taxon>Actinomycetaceae</taxon>
        <taxon>Varibaculum</taxon>
    </lineage>
</organism>
<dbReference type="SUPFAM" id="SSF56322">
    <property type="entry name" value="ADC synthase"/>
    <property type="match status" value="1"/>
</dbReference>
<name>A0ABX4UQ86_9ACTO</name>
<dbReference type="NCBIfam" id="TIGR00543">
    <property type="entry name" value="isochor_syn"/>
    <property type="match status" value="1"/>
</dbReference>
<protein>
    <recommendedName>
        <fullName evidence="3">isochorismate synthase</fullName>
        <ecNumber evidence="3">5.4.4.2</ecNumber>
    </recommendedName>
    <alternativeName>
        <fullName evidence="5">Isochorismate mutase</fullName>
    </alternativeName>
</protein>
<evidence type="ECO:0000256" key="1">
    <source>
        <dbReference type="ARBA" id="ARBA00000799"/>
    </source>
</evidence>
<evidence type="ECO:0000256" key="3">
    <source>
        <dbReference type="ARBA" id="ARBA00012824"/>
    </source>
</evidence>
<dbReference type="EMBL" id="PNGC01000001">
    <property type="protein sequence ID" value="PMB90418.1"/>
    <property type="molecule type" value="Genomic_DNA"/>
</dbReference>
<dbReference type="Gene3D" id="3.60.120.10">
    <property type="entry name" value="Anthranilate synthase"/>
    <property type="match status" value="1"/>
</dbReference>
<evidence type="ECO:0000259" key="6">
    <source>
        <dbReference type="Pfam" id="PF00425"/>
    </source>
</evidence>
<comment type="similarity">
    <text evidence="2">Belongs to the isochorismate synthase family.</text>
</comment>
<dbReference type="PANTHER" id="PTHR42839">
    <property type="entry name" value="ISOCHORISMATE SYNTHASE ENTC"/>
    <property type="match status" value="1"/>
</dbReference>